<dbReference type="PANTHER" id="PTHR32071">
    <property type="entry name" value="TRANSCRIPTIONAL REGULATORY PROTEIN"/>
    <property type="match status" value="1"/>
</dbReference>
<evidence type="ECO:0000313" key="4">
    <source>
        <dbReference type="EMBL" id="MBC8177845.1"/>
    </source>
</evidence>
<reference evidence="4 5" key="1">
    <citation type="submission" date="2020-08" db="EMBL/GenBank/DDBJ databases">
        <title>Bridging the membrane lipid divide: bacteria of the FCB group superphylum have the potential to synthesize archaeal ether lipids.</title>
        <authorList>
            <person name="Villanueva L."/>
            <person name="Von Meijenfeldt F.A.B."/>
            <person name="Westbye A.B."/>
            <person name="Yadav S."/>
            <person name="Hopmans E.C."/>
            <person name="Dutilh B.E."/>
            <person name="Sinninghe Damste J.S."/>
        </authorList>
    </citation>
    <scope>NUCLEOTIDE SEQUENCE [LARGE SCALE GENOMIC DNA]</scope>
    <source>
        <strain evidence="4">NIOZ-UU27</strain>
    </source>
</reference>
<dbReference type="EMBL" id="JACNJD010000238">
    <property type="protein sequence ID" value="MBC8177845.1"/>
    <property type="molecule type" value="Genomic_DNA"/>
</dbReference>
<sequence length="702" mass="80567">MTEKPVNHPQNTNMAYDTAHISVDIFLISNDGKIPPDAGNWLNLYVKKHIRKIRDSGSLKGHQLRFIHITDNAVYTQGIQDEFQEFAENRQYFGDLDRSEMVQLQLHGLLPFLLFARESPVIIIADRSGMEKLGCRTRSDPLVQDLKDDAFIVFVTDSKGMKYAGQNELHAVPWQDQSQEPVIERIFLFHKTREIKGFSRVTHEVRRKIIDYGKKPENRKTHHPVLIIGESRTGKELIANALYDVSGLEKGKFTAVACGTLTQSLLLSEIFGYWPGAFTSSDSHGGIGLIESAGNGALLVDDIDAAEDPKGLQGAFLRCLITDPPSYRRVGARPMKKPLSETADTWLMFTLNKPVRDMIKSGNLREDFLFRFQRIIQSPPISARPKDIPQIAMAIWKNTRLEGRPLTIPVLRHLRYLKSNWEANAGELQSLISLACELLHENKLMTWRQAIDAVMKRGEDYLAWYENYPEGDGHRDPETYRSDRFSGGASGDAGKKSIISCEFPEKRHELIELLKIEIRNKPNIRFEVDVVKRVCNIESKKILCESEVLEKKKTYEGYRHWYSLGMIHKEDADNESGMVRILEKIFSREQLSGLMADLGSKKGAERIHCYKVLLFLALNPDNIMKRKEMSAILWDRKGNKPLTSFETHRKILVRLLGSDMEKNALKKHETYDNEYLIVDYSHMEWRIRLKTTPRFNAARKQK</sequence>
<keyword evidence="1" id="KW-0547">Nucleotide-binding</keyword>
<dbReference type="AlphaFoldDB" id="A0A8J6T3I2"/>
<dbReference type="PANTHER" id="PTHR32071:SF13">
    <property type="entry name" value="RESPONSE REGULATOR HSFA"/>
    <property type="match status" value="1"/>
</dbReference>
<dbReference type="GO" id="GO:0005524">
    <property type="term" value="F:ATP binding"/>
    <property type="evidence" value="ECO:0007669"/>
    <property type="project" value="UniProtKB-KW"/>
</dbReference>
<organism evidence="4 5">
    <name type="scientific">Candidatus Desulfacyla euxinica</name>
    <dbReference type="NCBI Taxonomy" id="2841693"/>
    <lineage>
        <taxon>Bacteria</taxon>
        <taxon>Deltaproteobacteria</taxon>
        <taxon>Candidatus Desulfacyla</taxon>
    </lineage>
</organism>
<dbReference type="Gene3D" id="3.40.50.300">
    <property type="entry name" value="P-loop containing nucleotide triphosphate hydrolases"/>
    <property type="match status" value="1"/>
</dbReference>
<comment type="caution">
    <text evidence="4">The sequence shown here is derived from an EMBL/GenBank/DDBJ whole genome shotgun (WGS) entry which is preliminary data.</text>
</comment>
<dbReference type="GO" id="GO:0006355">
    <property type="term" value="P:regulation of DNA-templated transcription"/>
    <property type="evidence" value="ECO:0007669"/>
    <property type="project" value="InterPro"/>
</dbReference>
<feature type="domain" description="Sigma-54 factor interaction" evidence="3">
    <location>
        <begin position="195"/>
        <end position="437"/>
    </location>
</feature>
<name>A0A8J6T3I2_9DELT</name>
<dbReference type="CDD" id="cd00009">
    <property type="entry name" value="AAA"/>
    <property type="match status" value="1"/>
</dbReference>
<dbReference type="InterPro" id="IPR002078">
    <property type="entry name" value="Sigma_54_int"/>
</dbReference>
<protein>
    <submittedName>
        <fullName evidence="4">Sigma 54-interacting transcriptional regulator</fullName>
    </submittedName>
</protein>
<dbReference type="Pfam" id="PF00158">
    <property type="entry name" value="Sigma54_activat"/>
    <property type="match status" value="1"/>
</dbReference>
<gene>
    <name evidence="4" type="ORF">H8E19_10610</name>
</gene>
<dbReference type="InterPro" id="IPR027417">
    <property type="entry name" value="P-loop_NTPase"/>
</dbReference>
<evidence type="ECO:0000256" key="1">
    <source>
        <dbReference type="ARBA" id="ARBA00022741"/>
    </source>
</evidence>
<evidence type="ECO:0000313" key="5">
    <source>
        <dbReference type="Proteomes" id="UP000650524"/>
    </source>
</evidence>
<keyword evidence="2" id="KW-0067">ATP-binding</keyword>
<evidence type="ECO:0000256" key="2">
    <source>
        <dbReference type="ARBA" id="ARBA00022840"/>
    </source>
</evidence>
<dbReference type="Proteomes" id="UP000650524">
    <property type="component" value="Unassembled WGS sequence"/>
</dbReference>
<dbReference type="PROSITE" id="PS50045">
    <property type="entry name" value="SIGMA54_INTERACT_4"/>
    <property type="match status" value="1"/>
</dbReference>
<proteinExistence type="predicted"/>
<accession>A0A8J6T3I2</accession>
<evidence type="ECO:0000259" key="3">
    <source>
        <dbReference type="PROSITE" id="PS50045"/>
    </source>
</evidence>
<dbReference type="SUPFAM" id="SSF52540">
    <property type="entry name" value="P-loop containing nucleoside triphosphate hydrolases"/>
    <property type="match status" value="1"/>
</dbReference>